<evidence type="ECO:0000259" key="2">
    <source>
        <dbReference type="Pfam" id="PF08327"/>
    </source>
</evidence>
<dbReference type="RefSeq" id="WP_126699332.1">
    <property type="nucleotide sequence ID" value="NZ_RWKW01000031.1"/>
</dbReference>
<dbReference type="Pfam" id="PF08327">
    <property type="entry name" value="AHSA1"/>
    <property type="match status" value="1"/>
</dbReference>
<feature type="domain" description="Activator of Hsp90 ATPase homologue 1/2-like C-terminal" evidence="2">
    <location>
        <begin position="13"/>
        <end position="137"/>
    </location>
</feature>
<evidence type="ECO:0000256" key="1">
    <source>
        <dbReference type="ARBA" id="ARBA00006817"/>
    </source>
</evidence>
<reference evidence="3 4" key="1">
    <citation type="submission" date="2018-12" db="EMBL/GenBank/DDBJ databases">
        <title>Mesorhizobium carbonis sp. nov., isolated from coal mine water.</title>
        <authorList>
            <person name="Xin W."/>
            <person name="Xu Z."/>
            <person name="Xiang F."/>
            <person name="Zhang J."/>
            <person name="Xi L."/>
            <person name="Liu J."/>
        </authorList>
    </citation>
    <scope>NUCLEOTIDE SEQUENCE [LARGE SCALE GENOMIC DNA]</scope>
    <source>
        <strain evidence="3 4">B2.3</strain>
    </source>
</reference>
<dbReference type="AlphaFoldDB" id="A0A429YZ98"/>
<dbReference type="EMBL" id="RWKW01000031">
    <property type="protein sequence ID" value="RST86782.1"/>
    <property type="molecule type" value="Genomic_DNA"/>
</dbReference>
<accession>A0A429YZ98</accession>
<protein>
    <submittedName>
        <fullName evidence="3">SRPBCC domain-containing protein</fullName>
    </submittedName>
</protein>
<dbReference type="SUPFAM" id="SSF55961">
    <property type="entry name" value="Bet v1-like"/>
    <property type="match status" value="1"/>
</dbReference>
<dbReference type="InterPro" id="IPR013538">
    <property type="entry name" value="ASHA1/2-like_C"/>
</dbReference>
<name>A0A429YZ98_9HYPH</name>
<dbReference type="Proteomes" id="UP000278398">
    <property type="component" value="Unassembled WGS sequence"/>
</dbReference>
<evidence type="ECO:0000313" key="3">
    <source>
        <dbReference type="EMBL" id="RST86782.1"/>
    </source>
</evidence>
<comment type="caution">
    <text evidence="3">The sequence shown here is derived from an EMBL/GenBank/DDBJ whole genome shotgun (WGS) entry which is preliminary data.</text>
</comment>
<dbReference type="Gene3D" id="3.30.530.20">
    <property type="match status" value="1"/>
</dbReference>
<evidence type="ECO:0000313" key="4">
    <source>
        <dbReference type="Proteomes" id="UP000278398"/>
    </source>
</evidence>
<dbReference type="OrthoDB" id="9805228at2"/>
<proteinExistence type="inferred from homology"/>
<dbReference type="CDD" id="cd07814">
    <property type="entry name" value="SRPBCC_CalC_Aha1-like"/>
    <property type="match status" value="1"/>
</dbReference>
<keyword evidence="4" id="KW-1185">Reference proteome</keyword>
<sequence>MNELELTVKRTINAPREKVFDAWLTPAKLALFMRTAKDGIVAPRVETDAVKGGTFLIVMATVDREVPHSGRYLDIDPPSRIAFTWGSPHSPDDSVVTIDLTEPSPGTTEITLHQVKFHSEAARRGHEEGWSAILDLIGHSLD</sequence>
<dbReference type="InterPro" id="IPR023393">
    <property type="entry name" value="START-like_dom_sf"/>
</dbReference>
<comment type="similarity">
    <text evidence="1">Belongs to the AHA1 family.</text>
</comment>
<gene>
    <name evidence="3" type="ORF">EJC49_08730</name>
</gene>
<organism evidence="3 4">
    <name type="scientific">Aquibium carbonis</name>
    <dbReference type="NCBI Taxonomy" id="2495581"/>
    <lineage>
        <taxon>Bacteria</taxon>
        <taxon>Pseudomonadati</taxon>
        <taxon>Pseudomonadota</taxon>
        <taxon>Alphaproteobacteria</taxon>
        <taxon>Hyphomicrobiales</taxon>
        <taxon>Phyllobacteriaceae</taxon>
        <taxon>Aquibium</taxon>
    </lineage>
</organism>